<dbReference type="OrthoDB" id="68581at2759"/>
<accession>A0A075ASP0</accession>
<dbReference type="GO" id="GO:0006506">
    <property type="term" value="P:GPI anchor biosynthetic process"/>
    <property type="evidence" value="ECO:0007669"/>
    <property type="project" value="TreeGrafter"/>
</dbReference>
<gene>
    <name evidence="2" type="ORF">O9G_000024</name>
</gene>
<reference evidence="2 3" key="1">
    <citation type="journal article" date="2013" name="Curr. Biol.">
        <title>Shared signatures of parasitism and phylogenomics unite Cryptomycota and microsporidia.</title>
        <authorList>
            <person name="James T.Y."/>
            <person name="Pelin A."/>
            <person name="Bonen L."/>
            <person name="Ahrendt S."/>
            <person name="Sain D."/>
            <person name="Corradi N."/>
            <person name="Stajich J.E."/>
        </authorList>
    </citation>
    <scope>NUCLEOTIDE SEQUENCE [LARGE SCALE GENOMIC DNA]</scope>
    <source>
        <strain evidence="2 3">CSF55</strain>
    </source>
</reference>
<feature type="domain" description="PGAP2IP C-terminal nuclease-like" evidence="1">
    <location>
        <begin position="13"/>
        <end position="235"/>
    </location>
</feature>
<dbReference type="InterPro" id="IPR057315">
    <property type="entry name" value="Exo_endo_phos_PGAP2IP_C"/>
</dbReference>
<dbReference type="GO" id="GO:0005783">
    <property type="term" value="C:endoplasmic reticulum"/>
    <property type="evidence" value="ECO:0007669"/>
    <property type="project" value="TreeGrafter"/>
</dbReference>
<dbReference type="AlphaFoldDB" id="A0A075ASP0"/>
<name>A0A075ASP0_ROZAC</name>
<organism evidence="2 3">
    <name type="scientific">Rozella allomycis (strain CSF55)</name>
    <dbReference type="NCBI Taxonomy" id="988480"/>
    <lineage>
        <taxon>Eukaryota</taxon>
        <taxon>Fungi</taxon>
        <taxon>Fungi incertae sedis</taxon>
        <taxon>Cryptomycota</taxon>
        <taxon>Cryptomycota incertae sedis</taxon>
        <taxon>Rozella</taxon>
    </lineage>
</organism>
<keyword evidence="3" id="KW-1185">Reference proteome</keyword>
<dbReference type="HOGENOM" id="CLU_1027297_0_0_1"/>
<proteinExistence type="predicted"/>
<dbReference type="GO" id="GO:0016020">
    <property type="term" value="C:membrane"/>
    <property type="evidence" value="ECO:0007669"/>
    <property type="project" value="GOC"/>
</dbReference>
<dbReference type="EMBL" id="KE561209">
    <property type="protein sequence ID" value="EPZ31548.1"/>
    <property type="molecule type" value="Genomic_DNA"/>
</dbReference>
<dbReference type="Gene3D" id="3.60.10.10">
    <property type="entry name" value="Endonuclease/exonuclease/phosphatase"/>
    <property type="match status" value="1"/>
</dbReference>
<dbReference type="InterPro" id="IPR051916">
    <property type="entry name" value="GPI-anchor_lipid_remodeler"/>
</dbReference>
<evidence type="ECO:0000313" key="2">
    <source>
        <dbReference type="EMBL" id="EPZ31548.1"/>
    </source>
</evidence>
<dbReference type="Pfam" id="PF23226">
    <property type="entry name" value="Exo_endo_phos_PGAP2IP"/>
    <property type="match status" value="1"/>
</dbReference>
<dbReference type="STRING" id="988480.A0A075ASP0"/>
<dbReference type="PANTHER" id="PTHR14859">
    <property type="entry name" value="CALCOFLUOR WHITE HYPERSENSITIVE PROTEIN PRECURSOR"/>
    <property type="match status" value="1"/>
</dbReference>
<dbReference type="PANTHER" id="PTHR14859:SF1">
    <property type="entry name" value="PGAP2-INTERACTING PROTEIN"/>
    <property type="match status" value="1"/>
</dbReference>
<evidence type="ECO:0000259" key="1">
    <source>
        <dbReference type="Pfam" id="PF23226"/>
    </source>
</evidence>
<evidence type="ECO:0000313" key="3">
    <source>
        <dbReference type="Proteomes" id="UP000030755"/>
    </source>
</evidence>
<dbReference type="Proteomes" id="UP000030755">
    <property type="component" value="Unassembled WGS sequence"/>
</dbReference>
<dbReference type="OMA" id="RIMDESP"/>
<sequence length="271" mass="30990">MRELSISESLPIFRVAIWTVHFGIGNDGLYSSQRIADAIKLLNVDVIGLLETDAMRIVMGNRDLPLSINQYLNYHISYGPSTLNHTWGCSLISRYPIVSVKNYNLPSPDGEIACAIHATLNITNYLVDVVEETPLDRKLQSEMLAKLISSISRPVIFLGYVVAKPHSEEYHRLFEKQGSLGPLVDIDETDNDRWCQYIGFKGNNIHKMTYARISHARISDTEIQAASFTVLSLKSDPMSEYLKRLTFSQKLFNARSEDEHYFHYVRYFYAE</sequence>
<protein>
    <recommendedName>
        <fullName evidence="1">PGAP2IP C-terminal nuclease-like domain-containing protein</fullName>
    </recommendedName>
</protein>
<dbReference type="SUPFAM" id="SSF56219">
    <property type="entry name" value="DNase I-like"/>
    <property type="match status" value="1"/>
</dbReference>
<dbReference type="InterPro" id="IPR036691">
    <property type="entry name" value="Endo/exonu/phosph_ase_sf"/>
</dbReference>